<dbReference type="RefSeq" id="WP_048878112.1">
    <property type="nucleotide sequence ID" value="NZ_BANC01000025.1"/>
</dbReference>
<dbReference type="AlphaFoldDB" id="A0A0D6PD52"/>
<dbReference type="CDD" id="cd02980">
    <property type="entry name" value="TRX_Fd_family"/>
    <property type="match status" value="1"/>
</dbReference>
<dbReference type="InterPro" id="IPR036249">
    <property type="entry name" value="Thioredoxin-like_sf"/>
</dbReference>
<dbReference type="Pfam" id="PF07845">
    <property type="entry name" value="DUF1636"/>
    <property type="match status" value="1"/>
</dbReference>
<name>A0A0D6PD52_9PROT</name>
<dbReference type="Proteomes" id="UP000032668">
    <property type="component" value="Unassembled WGS sequence"/>
</dbReference>
<accession>A0A0D6PD52</accession>
<dbReference type="EMBL" id="BANC01000025">
    <property type="protein sequence ID" value="GAN79675.1"/>
    <property type="molecule type" value="Genomic_DNA"/>
</dbReference>
<dbReference type="InterPro" id="IPR012863">
    <property type="entry name" value="DUF1636"/>
</dbReference>
<organism evidence="1 2">
    <name type="scientific">Acidocella aminolytica 101 = DSM 11237</name>
    <dbReference type="NCBI Taxonomy" id="1120923"/>
    <lineage>
        <taxon>Bacteria</taxon>
        <taxon>Pseudomonadati</taxon>
        <taxon>Pseudomonadota</taxon>
        <taxon>Alphaproteobacteria</taxon>
        <taxon>Acetobacterales</taxon>
        <taxon>Acidocellaceae</taxon>
        <taxon>Acidocella</taxon>
    </lineage>
</organism>
<comment type="caution">
    <text evidence="1">The sequence shown here is derived from an EMBL/GenBank/DDBJ whole genome shotgun (WGS) entry which is preliminary data.</text>
</comment>
<dbReference type="SUPFAM" id="SSF52833">
    <property type="entry name" value="Thioredoxin-like"/>
    <property type="match status" value="1"/>
</dbReference>
<evidence type="ECO:0000313" key="2">
    <source>
        <dbReference type="Proteomes" id="UP000032668"/>
    </source>
</evidence>
<evidence type="ECO:0008006" key="3">
    <source>
        <dbReference type="Google" id="ProtNLM"/>
    </source>
</evidence>
<protein>
    <recommendedName>
        <fullName evidence="3">Metal-binding protein</fullName>
    </recommendedName>
</protein>
<keyword evidence="2" id="KW-1185">Reference proteome</keyword>
<gene>
    <name evidence="1" type="ORF">Aam_025_063</name>
</gene>
<dbReference type="STRING" id="1120923.SAMN02746095_01949"/>
<dbReference type="OrthoDB" id="424426at2"/>
<proteinExistence type="predicted"/>
<sequence>MGAILHVCITCRAGLPLVEGEPCAGARVHAALAALNVPAGVTVRPVECLSACKHGASIALSGPGRWSYIYGPVSEADAAVILDGAAAYAGTQDGIVPWRERPALFRKNVIARLPALEAT</sequence>
<reference evidence="1 2" key="1">
    <citation type="submission" date="2012-11" db="EMBL/GenBank/DDBJ databases">
        <title>Whole genome sequence of Acidocella aminolytica 101 = DSM 11237.</title>
        <authorList>
            <person name="Azuma Y."/>
            <person name="Higashiura N."/>
            <person name="Hirakawa H."/>
            <person name="Matsushita K."/>
        </authorList>
    </citation>
    <scope>NUCLEOTIDE SEQUENCE [LARGE SCALE GENOMIC DNA]</scope>
    <source>
        <strain evidence="2">101 / DSM 11237</strain>
    </source>
</reference>
<evidence type="ECO:0000313" key="1">
    <source>
        <dbReference type="EMBL" id="GAN79675.1"/>
    </source>
</evidence>